<protein>
    <submittedName>
        <fullName evidence="1">Uncharacterized protein</fullName>
    </submittedName>
</protein>
<gene>
    <name evidence="1" type="ORF">SLEP1_g771</name>
</gene>
<evidence type="ECO:0000313" key="2">
    <source>
        <dbReference type="Proteomes" id="UP001054252"/>
    </source>
</evidence>
<dbReference type="AlphaFoldDB" id="A0AAV5HBN3"/>
<accession>A0AAV5HBN3</accession>
<comment type="caution">
    <text evidence="1">The sequence shown here is derived from an EMBL/GenBank/DDBJ whole genome shotgun (WGS) entry which is preliminary data.</text>
</comment>
<proteinExistence type="predicted"/>
<dbReference type="Proteomes" id="UP001054252">
    <property type="component" value="Unassembled WGS sequence"/>
</dbReference>
<name>A0AAV5HBN3_9ROSI</name>
<dbReference type="PANTHER" id="PTHR34538">
    <property type="entry name" value="EXPRESSED PROTEIN"/>
    <property type="match status" value="1"/>
</dbReference>
<sequence length="92" mass="10746">MKMLSRQTWKRIQFLKWGKKVAHSTSAVSAGRKSSLCCCTRYVLKQLVWKVKSQCREALGWQRSTMQFSYDFHSYSLNFDDGISSRRAKTIS</sequence>
<dbReference type="PANTHER" id="PTHR34538:SF4">
    <property type="entry name" value="EXPRESSED PROTEIN"/>
    <property type="match status" value="1"/>
</dbReference>
<organism evidence="1 2">
    <name type="scientific">Rubroshorea leprosula</name>
    <dbReference type="NCBI Taxonomy" id="152421"/>
    <lineage>
        <taxon>Eukaryota</taxon>
        <taxon>Viridiplantae</taxon>
        <taxon>Streptophyta</taxon>
        <taxon>Embryophyta</taxon>
        <taxon>Tracheophyta</taxon>
        <taxon>Spermatophyta</taxon>
        <taxon>Magnoliopsida</taxon>
        <taxon>eudicotyledons</taxon>
        <taxon>Gunneridae</taxon>
        <taxon>Pentapetalae</taxon>
        <taxon>rosids</taxon>
        <taxon>malvids</taxon>
        <taxon>Malvales</taxon>
        <taxon>Dipterocarpaceae</taxon>
        <taxon>Rubroshorea</taxon>
    </lineage>
</organism>
<reference evidence="1 2" key="1">
    <citation type="journal article" date="2021" name="Commun. Biol.">
        <title>The genome of Shorea leprosula (Dipterocarpaceae) highlights the ecological relevance of drought in aseasonal tropical rainforests.</title>
        <authorList>
            <person name="Ng K.K.S."/>
            <person name="Kobayashi M.J."/>
            <person name="Fawcett J.A."/>
            <person name="Hatakeyama M."/>
            <person name="Paape T."/>
            <person name="Ng C.H."/>
            <person name="Ang C.C."/>
            <person name="Tnah L.H."/>
            <person name="Lee C.T."/>
            <person name="Nishiyama T."/>
            <person name="Sese J."/>
            <person name="O'Brien M.J."/>
            <person name="Copetti D."/>
            <person name="Mohd Noor M.I."/>
            <person name="Ong R.C."/>
            <person name="Putra M."/>
            <person name="Sireger I.Z."/>
            <person name="Indrioko S."/>
            <person name="Kosugi Y."/>
            <person name="Izuno A."/>
            <person name="Isagi Y."/>
            <person name="Lee S.L."/>
            <person name="Shimizu K.K."/>
        </authorList>
    </citation>
    <scope>NUCLEOTIDE SEQUENCE [LARGE SCALE GENOMIC DNA]</scope>
    <source>
        <strain evidence="1">214</strain>
    </source>
</reference>
<keyword evidence="2" id="KW-1185">Reference proteome</keyword>
<evidence type="ECO:0000313" key="1">
    <source>
        <dbReference type="EMBL" id="GKU86223.1"/>
    </source>
</evidence>
<dbReference type="EMBL" id="BPVZ01000001">
    <property type="protein sequence ID" value="GKU86223.1"/>
    <property type="molecule type" value="Genomic_DNA"/>
</dbReference>